<dbReference type="PROSITE" id="PS01124">
    <property type="entry name" value="HTH_ARAC_FAMILY_2"/>
    <property type="match status" value="1"/>
</dbReference>
<dbReference type="PANTHER" id="PTHR46796">
    <property type="entry name" value="HTH-TYPE TRANSCRIPTIONAL ACTIVATOR RHAS-RELATED"/>
    <property type="match status" value="1"/>
</dbReference>
<dbReference type="Proteomes" id="UP000321323">
    <property type="component" value="Chromosome"/>
</dbReference>
<keyword evidence="1" id="KW-0805">Transcription regulation</keyword>
<dbReference type="Gene3D" id="1.10.10.60">
    <property type="entry name" value="Homeodomain-like"/>
    <property type="match status" value="1"/>
</dbReference>
<sequence length="285" mass="31237">MSNAIQTPAGRRLAVMPPPVLAGIVRYFHVERDSGGAALVPASPYPMVTFFAAGGSLVPSTDGTLTLFEQPMLCGPVTVPMPVLWRQGTTFISALIEPASFARLFGVSPAALRDLPVALADVTPAAPFAALQDTLHGTDDTSVWLGVLQAWLLQLLARRPPSVPPLALPPALLALPAADIARRCGLGVRQLERRFNDTYGQSLRDMRRMARYVQALARLMQAPPRRGLLTRIAMDCGYHDQAHMIRDFVHYTGRAPRAHLRDAGTDPLHRLYRYDPAQRWIVARP</sequence>
<gene>
    <name evidence="5" type="ORF">E7V67_004455</name>
</gene>
<accession>A0ABZ1UNQ5</accession>
<reference evidence="5 6" key="1">
    <citation type="journal article" date="2019" name="Int. J. Syst. Evol. Microbiol.">
        <title>The Draft Whole-Genome Sequence of the Antibiotic Producer Empedobacter haloabium ATCC 31962 Provides Indications for Its Taxonomic Reclassification.</title>
        <authorList>
            <person name="Miess H."/>
            <person name="Arlt P."/>
            <person name="Apel A.K."/>
            <person name="Weber T."/>
            <person name="Nieselt K."/>
            <person name="Hanssen F."/>
            <person name="Czemmel S."/>
            <person name="Nahnsen S."/>
            <person name="Gross H."/>
        </authorList>
    </citation>
    <scope>NUCLEOTIDE SEQUENCE [LARGE SCALE GENOMIC DNA]</scope>
    <source>
        <strain evidence="5 6">ATCC 31962</strain>
    </source>
</reference>
<protein>
    <submittedName>
        <fullName evidence="5">Helix-turn-helix domain-containing protein</fullName>
    </submittedName>
</protein>
<dbReference type="SMART" id="SM00342">
    <property type="entry name" value="HTH_ARAC"/>
    <property type="match status" value="1"/>
</dbReference>
<evidence type="ECO:0000313" key="6">
    <source>
        <dbReference type="Proteomes" id="UP000321323"/>
    </source>
</evidence>
<organism evidence="5 6">
    <name type="scientific">[Empedobacter] haloabium</name>
    <dbReference type="NCBI Taxonomy" id="592317"/>
    <lineage>
        <taxon>Bacteria</taxon>
        <taxon>Pseudomonadati</taxon>
        <taxon>Pseudomonadota</taxon>
        <taxon>Betaproteobacteria</taxon>
        <taxon>Burkholderiales</taxon>
        <taxon>Oxalobacteraceae</taxon>
        <taxon>Telluria group</taxon>
        <taxon>Telluria group incertae sedis</taxon>
    </lineage>
</organism>
<feature type="domain" description="HTH araC/xylS-type" evidence="4">
    <location>
        <begin position="179"/>
        <end position="262"/>
    </location>
</feature>
<dbReference type="InterPro" id="IPR018060">
    <property type="entry name" value="HTH_AraC"/>
</dbReference>
<keyword evidence="6" id="KW-1185">Reference proteome</keyword>
<dbReference type="EMBL" id="CP136508">
    <property type="protein sequence ID" value="WUR14360.1"/>
    <property type="molecule type" value="Genomic_DNA"/>
</dbReference>
<evidence type="ECO:0000256" key="1">
    <source>
        <dbReference type="ARBA" id="ARBA00023015"/>
    </source>
</evidence>
<dbReference type="InterPro" id="IPR050204">
    <property type="entry name" value="AraC_XylS_family_regulators"/>
</dbReference>
<dbReference type="Pfam" id="PF12833">
    <property type="entry name" value="HTH_18"/>
    <property type="match status" value="1"/>
</dbReference>
<evidence type="ECO:0000259" key="4">
    <source>
        <dbReference type="PROSITE" id="PS01124"/>
    </source>
</evidence>
<evidence type="ECO:0000313" key="5">
    <source>
        <dbReference type="EMBL" id="WUR14360.1"/>
    </source>
</evidence>
<proteinExistence type="predicted"/>
<keyword evidence="3" id="KW-0804">Transcription</keyword>
<evidence type="ECO:0000256" key="2">
    <source>
        <dbReference type="ARBA" id="ARBA00023125"/>
    </source>
</evidence>
<keyword evidence="2" id="KW-0238">DNA-binding</keyword>
<evidence type="ECO:0000256" key="3">
    <source>
        <dbReference type="ARBA" id="ARBA00023163"/>
    </source>
</evidence>
<name>A0ABZ1UNQ5_9BURK</name>